<dbReference type="EMBL" id="JAFFZP010000047">
    <property type="protein sequence ID" value="MBN0989631.1"/>
    <property type="molecule type" value="Genomic_DNA"/>
</dbReference>
<name>A0ABS2WDH2_9GAMM</name>
<evidence type="ECO:0000313" key="1">
    <source>
        <dbReference type="EMBL" id="MBN0989631.1"/>
    </source>
</evidence>
<proteinExistence type="predicted"/>
<comment type="caution">
    <text evidence="1">The sequence shown here is derived from an EMBL/GenBank/DDBJ whole genome shotgun (WGS) entry which is preliminary data.</text>
</comment>
<organism evidence="1 2">
    <name type="scientific">Amphritea pacifica</name>
    <dbReference type="NCBI Taxonomy" id="2811233"/>
    <lineage>
        <taxon>Bacteria</taxon>
        <taxon>Pseudomonadati</taxon>
        <taxon>Pseudomonadota</taxon>
        <taxon>Gammaproteobacteria</taxon>
        <taxon>Oceanospirillales</taxon>
        <taxon>Oceanospirillaceae</taxon>
        <taxon>Amphritea</taxon>
    </lineage>
</organism>
<gene>
    <name evidence="1" type="ORF">JW498_19875</name>
</gene>
<dbReference type="RefSeq" id="WP_205214408.1">
    <property type="nucleotide sequence ID" value="NZ_JAFFZP010000047.1"/>
</dbReference>
<dbReference type="Proteomes" id="UP000760472">
    <property type="component" value="Unassembled WGS sequence"/>
</dbReference>
<accession>A0ABS2WDH2</accession>
<dbReference type="Pfam" id="PF14412">
    <property type="entry name" value="AHH"/>
    <property type="match status" value="1"/>
</dbReference>
<sequence length="146" mass="16463">MDVNLEKDERTSVLKTTVTNYFNGALTEAEQSDAKYRSFDTSLYGDNPSQIHHLIPYQSAIAFSGFFGDVFGAEDSYYKGYDINNAENLIVLPADSTGQTYASEKENVNTVVHRNFPTPHREYNDTVAKILAKVKTQYEADVEAFR</sequence>
<keyword evidence="2" id="KW-1185">Reference proteome</keyword>
<dbReference type="InterPro" id="IPR032871">
    <property type="entry name" value="AHH_dom_containing"/>
</dbReference>
<protein>
    <submittedName>
        <fullName evidence="1">AHH domain-containing protein</fullName>
    </submittedName>
</protein>
<reference evidence="1 2" key="1">
    <citation type="submission" date="2021-02" db="EMBL/GenBank/DDBJ databases">
        <title>A novel species of genus Amphritea isolated from a fishpond in China.</title>
        <authorList>
            <person name="Lu H."/>
        </authorList>
    </citation>
    <scope>NUCLEOTIDE SEQUENCE [LARGE SCALE GENOMIC DNA]</scope>
    <source>
        <strain evidence="1 2">RP18W</strain>
    </source>
</reference>
<evidence type="ECO:0000313" key="2">
    <source>
        <dbReference type="Proteomes" id="UP000760472"/>
    </source>
</evidence>